<feature type="transmembrane region" description="Helical" evidence="1">
    <location>
        <begin position="7"/>
        <end position="25"/>
    </location>
</feature>
<proteinExistence type="predicted"/>
<gene>
    <name evidence="2" type="ORF">GCM10023314_31100</name>
</gene>
<protein>
    <submittedName>
        <fullName evidence="2">Uncharacterized protein</fullName>
    </submittedName>
</protein>
<name>A0ABP9GX26_9FLAO</name>
<dbReference type="RefSeq" id="WP_345193694.1">
    <property type="nucleotide sequence ID" value="NZ_BAABJJ010000044.1"/>
</dbReference>
<accession>A0ABP9GX26</accession>
<reference evidence="3" key="1">
    <citation type="journal article" date="2019" name="Int. J. Syst. Evol. Microbiol.">
        <title>The Global Catalogue of Microorganisms (GCM) 10K type strain sequencing project: providing services to taxonomists for standard genome sequencing and annotation.</title>
        <authorList>
            <consortium name="The Broad Institute Genomics Platform"/>
            <consortium name="The Broad Institute Genome Sequencing Center for Infectious Disease"/>
            <person name="Wu L."/>
            <person name="Ma J."/>
        </authorList>
    </citation>
    <scope>NUCLEOTIDE SEQUENCE [LARGE SCALE GENOMIC DNA]</scope>
    <source>
        <strain evidence="3">JCM 18285</strain>
    </source>
</reference>
<organism evidence="2 3">
    <name type="scientific">Algibacter agarivorans</name>
    <dbReference type="NCBI Taxonomy" id="1109741"/>
    <lineage>
        <taxon>Bacteria</taxon>
        <taxon>Pseudomonadati</taxon>
        <taxon>Bacteroidota</taxon>
        <taxon>Flavobacteriia</taxon>
        <taxon>Flavobacteriales</taxon>
        <taxon>Flavobacteriaceae</taxon>
        <taxon>Algibacter</taxon>
    </lineage>
</organism>
<keyword evidence="3" id="KW-1185">Reference proteome</keyword>
<sequence>MNLKKSIITGILLSLIGLVLWESYWRTQTDYYTAYLEDDRNLWAEHRAQVETATSNDIILLGASRTGYDFNTHVWEETQGIKPINLSANGKPFTPFFEDIVNNTDFNGTLVIGVVPIAIFGNFRIKAAKQWVDHYYERTYAQRLGFKLSKPLKRHLVMLSASEMNAYNNLDLKSLINTISIDDGRITTSGFKLVNIGYNDEDRNLIMFPRLTNNPYYQKEITDQWDKVIPTLPDYSDKVEKEAYSIITELSALINTFKARGGQVIFIRHKAEAGWNKHATRMMPEIKSGTNSFKL</sequence>
<keyword evidence="1" id="KW-0812">Transmembrane</keyword>
<dbReference type="Proteomes" id="UP001501302">
    <property type="component" value="Unassembled WGS sequence"/>
</dbReference>
<evidence type="ECO:0000256" key="1">
    <source>
        <dbReference type="SAM" id="Phobius"/>
    </source>
</evidence>
<keyword evidence="1" id="KW-1133">Transmembrane helix</keyword>
<evidence type="ECO:0000313" key="3">
    <source>
        <dbReference type="Proteomes" id="UP001501302"/>
    </source>
</evidence>
<keyword evidence="1" id="KW-0472">Membrane</keyword>
<evidence type="ECO:0000313" key="2">
    <source>
        <dbReference type="EMBL" id="GAA4955162.1"/>
    </source>
</evidence>
<dbReference type="EMBL" id="BAABJJ010000044">
    <property type="protein sequence ID" value="GAA4955162.1"/>
    <property type="molecule type" value="Genomic_DNA"/>
</dbReference>
<comment type="caution">
    <text evidence="2">The sequence shown here is derived from an EMBL/GenBank/DDBJ whole genome shotgun (WGS) entry which is preliminary data.</text>
</comment>